<evidence type="ECO:0000313" key="3">
    <source>
        <dbReference type="Proteomes" id="UP000243719"/>
    </source>
</evidence>
<dbReference type="EMBL" id="FNLO01000013">
    <property type="protein sequence ID" value="SDV50772.1"/>
    <property type="molecule type" value="Genomic_DNA"/>
</dbReference>
<protein>
    <recommendedName>
        <fullName evidence="4">Biotin carboxylase</fullName>
    </recommendedName>
</protein>
<evidence type="ECO:0008006" key="4">
    <source>
        <dbReference type="Google" id="ProtNLM"/>
    </source>
</evidence>
<dbReference type="RefSeq" id="WP_091912017.1">
    <property type="nucleotide sequence ID" value="NZ_FNLO01000013.1"/>
</dbReference>
<keyword evidence="3" id="KW-1185">Reference proteome</keyword>
<accession>A0A1H2PW83</accession>
<gene>
    <name evidence="2" type="ORF">SAMN05216551_11393</name>
</gene>
<evidence type="ECO:0000313" key="2">
    <source>
        <dbReference type="EMBL" id="SDV50772.1"/>
    </source>
</evidence>
<dbReference type="InterPro" id="IPR021519">
    <property type="entry name" value="DUF3182"/>
</dbReference>
<name>A0A1H2PW83_9BURK</name>
<dbReference type="AlphaFoldDB" id="A0A1H2PW83"/>
<dbReference type="STRING" id="1770053.SAMN05216551_11393"/>
<proteinExistence type="predicted"/>
<evidence type="ECO:0000256" key="1">
    <source>
        <dbReference type="SAM" id="MobiDB-lite"/>
    </source>
</evidence>
<feature type="region of interest" description="Disordered" evidence="1">
    <location>
        <begin position="376"/>
        <end position="395"/>
    </location>
</feature>
<sequence>MNAQFLERATVVAAYSGGRKAASGEHERETQYVLTAHVAALLGARLGAPFDALDDAGDAGEAAASIGDRYLVPDDTLTLADATRLRIRDEDDFFGGVVPYPFVATKVVVHGLVPGARHKPTGWADHFADAVRGLVLPGFSAFCSDDARTATALLQRGGEVRLKRPSGIGGVGQAVLEGRDDLEAHLEAIGEGALREEGVVLERNLRNIATFSVGRTHIRGFEACYYGVQRLTRNNHGLLVYGGSDLVVARGGFEALERTRMTHAARAAVKRARQFDAAIGSAYPSFFASRRNYDVASGADANGRRHRGVLEQSWRLGGASGAEIGALRAFADDPALDVVRASTVERYGAPSGVPDAASVLYRDVDPRVGVLTKYATVGTGPDAGRGRSTSRGTNK</sequence>
<dbReference type="OrthoDB" id="8648979at2"/>
<dbReference type="Proteomes" id="UP000243719">
    <property type="component" value="Unassembled WGS sequence"/>
</dbReference>
<reference evidence="3" key="1">
    <citation type="submission" date="2016-09" db="EMBL/GenBank/DDBJ databases">
        <authorList>
            <person name="Varghese N."/>
            <person name="Submissions S."/>
        </authorList>
    </citation>
    <scope>NUCLEOTIDE SEQUENCE [LARGE SCALE GENOMIC DNA]</scope>
    <source>
        <strain evidence="3">JS23</strain>
    </source>
</reference>
<dbReference type="Pfam" id="PF11379">
    <property type="entry name" value="DUF3182"/>
    <property type="match status" value="1"/>
</dbReference>
<organism evidence="2 3">
    <name type="scientific">Chitinasiproducens palmae</name>
    <dbReference type="NCBI Taxonomy" id="1770053"/>
    <lineage>
        <taxon>Bacteria</taxon>
        <taxon>Pseudomonadati</taxon>
        <taxon>Pseudomonadota</taxon>
        <taxon>Betaproteobacteria</taxon>
        <taxon>Burkholderiales</taxon>
        <taxon>Burkholderiaceae</taxon>
        <taxon>Chitinasiproducens</taxon>
    </lineage>
</organism>